<protein>
    <submittedName>
        <fullName evidence="1">Uncharacterized protein</fullName>
    </submittedName>
</protein>
<keyword evidence="2" id="KW-1185">Reference proteome</keyword>
<accession>A9IUE0</accession>
<gene>
    <name evidence="1" type="ordered locus">Bpet3190</name>
</gene>
<dbReference type="EMBL" id="AM902716">
    <property type="protein sequence ID" value="CAP43532.1"/>
    <property type="molecule type" value="Genomic_DNA"/>
</dbReference>
<organism evidence="1 2">
    <name type="scientific">Bordetella petrii (strain ATCC BAA-461 / DSM 12804 / CCUG 43448 / CIP 107267 / Se-1111R)</name>
    <dbReference type="NCBI Taxonomy" id="340100"/>
    <lineage>
        <taxon>Bacteria</taxon>
        <taxon>Pseudomonadati</taxon>
        <taxon>Pseudomonadota</taxon>
        <taxon>Betaproteobacteria</taxon>
        <taxon>Burkholderiales</taxon>
        <taxon>Alcaligenaceae</taxon>
        <taxon>Bordetella</taxon>
    </lineage>
</organism>
<reference evidence="1 2" key="1">
    <citation type="journal article" date="2008" name="BMC Genomics">
        <title>The missing link: Bordetella petrii is endowed with both the metabolic versatility of environmental bacteria and virulence traits of pathogenic Bordetellae.</title>
        <authorList>
            <person name="Gross R."/>
            <person name="Guzman C.A."/>
            <person name="Sebaihia M."/>
            <person name="Martins Dos Santos V.A."/>
            <person name="Pieper D.H."/>
            <person name="Koebnik R."/>
            <person name="Lechner M."/>
            <person name="Bartels D."/>
            <person name="Buhrmester J."/>
            <person name="Choudhuri J.V."/>
            <person name="Ebensen T."/>
            <person name="Gaigalat L."/>
            <person name="Herrmann S."/>
            <person name="Khachane A.N."/>
            <person name="Larisch C."/>
            <person name="Link S."/>
            <person name="Linke B."/>
            <person name="Meyer F."/>
            <person name="Mormann S."/>
            <person name="Nakunst D."/>
            <person name="Rueckert C."/>
            <person name="Schneiker-Bekel S."/>
            <person name="Schulze K."/>
            <person name="Vorhoelter F.J."/>
            <person name="Yevsa T."/>
            <person name="Engle J.T."/>
            <person name="Goldman W.E."/>
            <person name="Puehler A."/>
            <person name="Goebel U.B."/>
            <person name="Goesmann A."/>
            <person name="Bloecker H."/>
            <person name="Kaiser O."/>
            <person name="Martinez-Arias R."/>
        </authorList>
    </citation>
    <scope>NUCLEOTIDE SEQUENCE [LARGE SCALE GENOMIC DNA]</scope>
    <source>
        <strain evidence="2">ATCC BAA-461 / DSM 12804 / CCUG 43448 / CIP 107267 / Se-1111R</strain>
    </source>
</reference>
<dbReference type="STRING" id="94624.Bpet3190"/>
<dbReference type="Proteomes" id="UP000001225">
    <property type="component" value="Chromosome"/>
</dbReference>
<dbReference type="AlphaFoldDB" id="A9IUE0"/>
<name>A9IUE0_BORPD</name>
<dbReference type="KEGG" id="bpt:Bpet3190"/>
<evidence type="ECO:0000313" key="2">
    <source>
        <dbReference type="Proteomes" id="UP000001225"/>
    </source>
</evidence>
<sequence length="100" mass="10764">MGAFTPLLPYRHRMETELDGRLLALRQTVALALALSTRSNPQATELALDILADLKAHAAPAPADSPFETPPWASGAQSELDDIARLVRVFTQQPGDDSGQ</sequence>
<evidence type="ECO:0000313" key="1">
    <source>
        <dbReference type="EMBL" id="CAP43532.1"/>
    </source>
</evidence>
<proteinExistence type="predicted"/>